<dbReference type="EMBL" id="AABL01000569">
    <property type="protein sequence ID" value="EAA21499.1"/>
    <property type="molecule type" value="Genomic_DNA"/>
</dbReference>
<organism evidence="1 2">
    <name type="scientific">Plasmodium yoelii yoelii</name>
    <dbReference type="NCBI Taxonomy" id="73239"/>
    <lineage>
        <taxon>Eukaryota</taxon>
        <taxon>Sar</taxon>
        <taxon>Alveolata</taxon>
        <taxon>Apicomplexa</taxon>
        <taxon>Aconoidasida</taxon>
        <taxon>Haemosporida</taxon>
        <taxon>Plasmodiidae</taxon>
        <taxon>Plasmodium</taxon>
        <taxon>Plasmodium (Vinckeia)</taxon>
    </lineage>
</organism>
<protein>
    <submittedName>
        <fullName evidence="1">Uncharacterized protein</fullName>
    </submittedName>
</protein>
<sequence length="58" mass="7084">MSNELLFLSQIYFEFDIKFSSNLNVACFVMYSLFMVHNWSCCKFRILWIILFEFHTCL</sequence>
<name>Q7RMV1_PLAYO</name>
<keyword evidence="2" id="KW-1185">Reference proteome</keyword>
<gene>
    <name evidence="1" type="ORF">PY02077</name>
</gene>
<dbReference type="Proteomes" id="UP000008553">
    <property type="component" value="Unassembled WGS sequence"/>
</dbReference>
<reference evidence="1 2" key="1">
    <citation type="journal article" date="2002" name="Nature">
        <title>Genome sequence and comparative analysis of the model rodent malaria parasite Plasmodium yoelii yoelii.</title>
        <authorList>
            <person name="Carlton J.M."/>
            <person name="Angiuoli S.V."/>
            <person name="Suh B.B."/>
            <person name="Kooij T.W."/>
            <person name="Pertea M."/>
            <person name="Silva J.C."/>
            <person name="Ermolaeva M.D."/>
            <person name="Allen J.E."/>
            <person name="Selengut J.D."/>
            <person name="Koo H.L."/>
            <person name="Peterson J.D."/>
            <person name="Pop M."/>
            <person name="Kosack D.S."/>
            <person name="Shumway M.F."/>
            <person name="Bidwell S.L."/>
            <person name="Shallom S.J."/>
            <person name="van Aken S.E."/>
            <person name="Riedmuller S.B."/>
            <person name="Feldblyum T.V."/>
            <person name="Cho J.K."/>
            <person name="Quackenbush J."/>
            <person name="Sedegah M."/>
            <person name="Shoaibi A."/>
            <person name="Cummings L.M."/>
            <person name="Florens L."/>
            <person name="Yates J.R."/>
            <person name="Raine J.D."/>
            <person name="Sinden R.E."/>
            <person name="Harris M.A."/>
            <person name="Cunningham D.A."/>
            <person name="Preiser P.R."/>
            <person name="Bergman L.W."/>
            <person name="Vaidya A.B."/>
            <person name="van Lin L.H."/>
            <person name="Janse C.J."/>
            <person name="Waters A.P."/>
            <person name="Smith H.O."/>
            <person name="White O.R."/>
            <person name="Salzberg S.L."/>
            <person name="Venter J.C."/>
            <person name="Fraser C.M."/>
            <person name="Hoffman S.L."/>
            <person name="Gardner M.J."/>
            <person name="Carucci D.J."/>
        </authorList>
    </citation>
    <scope>NUCLEOTIDE SEQUENCE [LARGE SCALE GENOMIC DNA]</scope>
    <source>
        <strain evidence="1 2">17XNL</strain>
    </source>
</reference>
<proteinExistence type="predicted"/>
<dbReference type="InParanoid" id="Q7RMV1"/>
<dbReference type="PaxDb" id="73239-Q7RMV1"/>
<comment type="caution">
    <text evidence="1">The sequence shown here is derived from an EMBL/GenBank/DDBJ whole genome shotgun (WGS) entry which is preliminary data.</text>
</comment>
<dbReference type="AlphaFoldDB" id="Q7RMV1"/>
<accession>Q7RMV1</accession>
<evidence type="ECO:0000313" key="2">
    <source>
        <dbReference type="Proteomes" id="UP000008553"/>
    </source>
</evidence>
<evidence type="ECO:0000313" key="1">
    <source>
        <dbReference type="EMBL" id="EAA21499.1"/>
    </source>
</evidence>